<dbReference type="KEGG" id="nhi:B1s21160_01900"/>
<reference evidence="2 3" key="1">
    <citation type="submission" date="2016-07" db="EMBL/GenBank/DDBJ databases">
        <title>High microdiversification within the ubiquitous acI lineage of Actinobacteria.</title>
        <authorList>
            <person name="Neuenschwander S.M."/>
            <person name="Salcher M."/>
            <person name="Ghai R."/>
            <person name="Pernthaler J."/>
        </authorList>
    </citation>
    <scope>NUCLEOTIDE SEQUENCE [LARGE SCALE GENOMIC DNA]</scope>
    <source>
        <strain evidence="2">MMS-21-160</strain>
    </source>
</reference>
<feature type="domain" description="Ribbon-helix-helix protein CopG" evidence="1">
    <location>
        <begin position="60"/>
        <end position="95"/>
    </location>
</feature>
<dbReference type="AlphaFoldDB" id="A0A249K8Q5"/>
<protein>
    <submittedName>
        <fullName evidence="2">Ribbon-helix-helix domain containing protein</fullName>
    </submittedName>
</protein>
<organism evidence="2 3">
    <name type="scientific">Candidatus Nanopelagicus hibericus</name>
    <dbReference type="NCBI Taxonomy" id="1884915"/>
    <lineage>
        <taxon>Bacteria</taxon>
        <taxon>Bacillati</taxon>
        <taxon>Actinomycetota</taxon>
        <taxon>Actinomycetes</taxon>
        <taxon>Candidatus Nanopelagicales</taxon>
        <taxon>Candidatus Nanopelagicaceae</taxon>
        <taxon>Candidatus Nanopelagicus</taxon>
    </lineage>
</organism>
<keyword evidence="3" id="KW-1185">Reference proteome</keyword>
<gene>
    <name evidence="2" type="ORF">B1s21160_01900</name>
</gene>
<evidence type="ECO:0000313" key="3">
    <source>
        <dbReference type="Proteomes" id="UP000217171"/>
    </source>
</evidence>
<evidence type="ECO:0000313" key="2">
    <source>
        <dbReference type="EMBL" id="ASY13105.1"/>
    </source>
</evidence>
<dbReference type="CDD" id="cd21631">
    <property type="entry name" value="RHH_CopG_NikR-like"/>
    <property type="match status" value="1"/>
</dbReference>
<dbReference type="Pfam" id="PF01402">
    <property type="entry name" value="RHH_1"/>
    <property type="match status" value="1"/>
</dbReference>
<dbReference type="Proteomes" id="UP000217171">
    <property type="component" value="Chromosome"/>
</dbReference>
<dbReference type="OrthoDB" id="5197250at2"/>
<dbReference type="InterPro" id="IPR002145">
    <property type="entry name" value="CopG"/>
</dbReference>
<name>A0A249K8Q5_9ACTN</name>
<accession>A0A249K8Q5</accession>
<sequence length="96" mass="10974">MARSTQYRLGKDVNLKKEIVRDLSGRRITDRRVKQIVKEVRQKTAGRPSLTKPNVISPEVKARVPIQLKRALDRKAVQSGKSPSQLIRAALERYLL</sequence>
<evidence type="ECO:0000259" key="1">
    <source>
        <dbReference type="Pfam" id="PF01402"/>
    </source>
</evidence>
<proteinExistence type="predicted"/>
<dbReference type="RefSeq" id="WP_095672190.1">
    <property type="nucleotide sequence ID" value="NZ_CP016771.1"/>
</dbReference>
<dbReference type="GO" id="GO:0006355">
    <property type="term" value="P:regulation of DNA-templated transcription"/>
    <property type="evidence" value="ECO:0007669"/>
    <property type="project" value="InterPro"/>
</dbReference>
<dbReference type="EMBL" id="CP016771">
    <property type="protein sequence ID" value="ASY13105.1"/>
    <property type="molecule type" value="Genomic_DNA"/>
</dbReference>